<feature type="region of interest" description="Disordered" evidence="9">
    <location>
        <begin position="800"/>
        <end position="826"/>
    </location>
</feature>
<dbReference type="Proteomes" id="UP000009026">
    <property type="component" value="Chromosome"/>
</dbReference>
<dbReference type="InterPro" id="IPR050091">
    <property type="entry name" value="PKS_NRPS_Biosynth_Enz"/>
</dbReference>
<dbReference type="Gene3D" id="1.10.1200.10">
    <property type="entry name" value="ACP-like"/>
    <property type="match status" value="2"/>
</dbReference>
<dbReference type="SUPFAM" id="SSF51735">
    <property type="entry name" value="NAD(P)-binding Rossmann-fold domains"/>
    <property type="match status" value="1"/>
</dbReference>
<keyword evidence="4" id="KW-0963">Cytoplasm</keyword>
<dbReference type="Pfam" id="PF07993">
    <property type="entry name" value="NAD_binding_4"/>
    <property type="match status" value="1"/>
</dbReference>
<dbReference type="InterPro" id="IPR020806">
    <property type="entry name" value="PKS_PP-bd"/>
</dbReference>
<dbReference type="InterPro" id="IPR014030">
    <property type="entry name" value="Ketoacyl_synth_N"/>
</dbReference>
<evidence type="ECO:0000256" key="4">
    <source>
        <dbReference type="ARBA" id="ARBA00022490"/>
    </source>
</evidence>
<dbReference type="InterPro" id="IPR009081">
    <property type="entry name" value="PP-bd_ACP"/>
</dbReference>
<keyword evidence="5" id="KW-0597">Phosphoprotein</keyword>
<sequence>MTRATLVEQLNQDLGSALDVSAFTVGMNLADLSQRITESPLPRSAPVTAADARPTPSTMTAIDEGLVRLAEDLMKRELAAAFRLPAERIRTRTPLQEYGIDSVLIQRFNQQLEEAFGALPKTLLFEYQTVNELARYLAQHHPARLSALVGAPPERAPLPSAAVPPTPPTHDEDAVPTKERRASPRPVSRNAEHQDIAVIGMSGRYPMASDNEAFWENLLAGRDGIVEVPKDRWNHEAYLSEDRDAPGTTYAKWGGFLSDVDKFDPRFFSITPKEAETMDPQQRLFLETAWAAIEDAGYTPQRIRASAARRGLKDAGVFAGVIYGEYSFFVDIPIAGYWAVPNRVSYHLGFNGPSFAVDTACSASLTAVHLACESLRRGECAYAIAGGVNVSIHPGKYQLMAYGRFASSDGRCRSFGAGGDGYVPGEGVVALILKPLEDARADGDRIYGVIRASTINHGGHTHGFTVPNPHAQADLISEALDQAGVHPRAVSYVEAHGTGTSLGDPIEITALTKAYRRFTQDRQFCAIGSAKSNVGHLEAAAGATGIVKALLQLQHETLVPSLHAETVNPNIDFGQSPFYLVRGVRPWLRGAMGDATRPRLATVSSFGAGGSNAHVILEEHLDTTARADPEGPRLILLSARRADRLEAAAGNLLRFLRTERGQRTSLADVAWTLMVGREAFEHRLALVTGSREELAGQLETFLAGQKVPGGFSAVARSYQETDDLPGETETDRDYLRSLFDRGHLTRLGEFWTQGWIIDWEALRGARRGQIVSLPAYPFARERYWIVPEEFQRAQRPLPATMTAPRHTSAPPVEPARPAPVAESSDDLRTRLESQVTRIFAELTKLPESELDLDADFLDFGFDSVASVRMLNRLMKLYGARVPATAMQEYTTIRTFVEHIVQAGYIQERAVTPTPLVEPRAPTEPSVPLGTPEKLTRDAPFPVQHIFITGVTGVLGGKLLHDLLDTTEARIACLVRGESVDAARKRILYFLQTYDPQGRLTKAFQRRVTPLLGDVTLDRFGLDAETYARLAAETDVTFHAAGKTTLVTFYEALAPINVEGTRRVVDFALLTKHRYMVYVSSFSAMGDRLNFNHPPFTEKDLDLGQGYDHLPYQETKYQAEKLIREASSRGLVWNIFRPGNIMGDGTNGRYPFAEVSVKGVYYDIVKTVIDTGVSMLSPVHWDITPVDYVTAAMIHLALQRPSYRETYHLTNPDIRRYYDVVNGIRDFGYDIRLVPIDDYFRMATDRSLRRPGTDAPYESQTLEVFKYGVEIFGKIHYEESSYADCTYTRSVLAPVGIHCPTIAQLLPVYLDHCIENGYVPPPPGAPRTAASVLVTDAKARAG</sequence>
<proteinExistence type="predicted"/>
<dbReference type="SUPFAM" id="SSF47336">
    <property type="entry name" value="ACP-like"/>
    <property type="match status" value="2"/>
</dbReference>
<comment type="subcellular location">
    <subcellularLocation>
        <location evidence="1">Cytoplasm</location>
    </subcellularLocation>
</comment>
<evidence type="ECO:0000313" key="13">
    <source>
        <dbReference type="Proteomes" id="UP000009026"/>
    </source>
</evidence>
<evidence type="ECO:0000259" key="10">
    <source>
        <dbReference type="PROSITE" id="PS50075"/>
    </source>
</evidence>
<comment type="pathway">
    <text evidence="2">Antibiotic biosynthesis.</text>
</comment>
<dbReference type="Gene3D" id="3.40.50.720">
    <property type="entry name" value="NAD(P)-binding Rossmann-like Domain"/>
    <property type="match status" value="1"/>
</dbReference>
<dbReference type="InterPro" id="IPR054514">
    <property type="entry name" value="RhiE-like_linker"/>
</dbReference>
<dbReference type="GO" id="GO:0031177">
    <property type="term" value="F:phosphopantetheine binding"/>
    <property type="evidence" value="ECO:0007669"/>
    <property type="project" value="InterPro"/>
</dbReference>
<dbReference type="PANTHER" id="PTHR43775:SF37">
    <property type="entry name" value="SI:DKEY-61P9.11"/>
    <property type="match status" value="1"/>
</dbReference>
<dbReference type="GO" id="GO:0005886">
    <property type="term" value="C:plasma membrane"/>
    <property type="evidence" value="ECO:0007669"/>
    <property type="project" value="TreeGrafter"/>
</dbReference>
<reference evidence="12 13" key="1">
    <citation type="journal article" date="2016" name="PLoS ONE">
        <title>Complete Genome Sequence and Comparative Genomics of a Novel Myxobacterium Myxococcus hansupus.</title>
        <authorList>
            <person name="Sharma G."/>
            <person name="Narwani T."/>
            <person name="Subramanian S."/>
        </authorList>
    </citation>
    <scope>NUCLEOTIDE SEQUENCE [LARGE SCALE GENOMIC DNA]</scope>
    <source>
        <strain evidence="13">mixupus</strain>
    </source>
</reference>
<dbReference type="InterPro" id="IPR020841">
    <property type="entry name" value="PKS_Beta-ketoAc_synthase_dom"/>
</dbReference>
<evidence type="ECO:0000256" key="7">
    <source>
        <dbReference type="ARBA" id="ARBA00022737"/>
    </source>
</evidence>
<dbReference type="InterPro" id="IPR036736">
    <property type="entry name" value="ACP-like_sf"/>
</dbReference>
<evidence type="ECO:0000256" key="3">
    <source>
        <dbReference type="ARBA" id="ARBA00022450"/>
    </source>
</evidence>
<dbReference type="GO" id="GO:0004315">
    <property type="term" value="F:3-oxoacyl-[acyl-carrier-protein] synthase activity"/>
    <property type="evidence" value="ECO:0007669"/>
    <property type="project" value="InterPro"/>
</dbReference>
<evidence type="ECO:0000256" key="2">
    <source>
        <dbReference type="ARBA" id="ARBA00004792"/>
    </source>
</evidence>
<evidence type="ECO:0000259" key="11">
    <source>
        <dbReference type="PROSITE" id="PS52004"/>
    </source>
</evidence>
<protein>
    <submittedName>
        <fullName evidence="12">Malonyl CoA-acyl carrier protein transacylase</fullName>
    </submittedName>
</protein>
<dbReference type="PROSITE" id="PS50075">
    <property type="entry name" value="CARRIER"/>
    <property type="match status" value="1"/>
</dbReference>
<evidence type="ECO:0000256" key="6">
    <source>
        <dbReference type="ARBA" id="ARBA00022679"/>
    </source>
</evidence>
<dbReference type="Pfam" id="PF22336">
    <property type="entry name" value="RhiE-like_linker"/>
    <property type="match status" value="1"/>
</dbReference>
<dbReference type="Gene3D" id="3.40.47.10">
    <property type="match status" value="1"/>
</dbReference>
<dbReference type="InterPro" id="IPR018201">
    <property type="entry name" value="Ketoacyl_synth_AS"/>
</dbReference>
<evidence type="ECO:0000256" key="1">
    <source>
        <dbReference type="ARBA" id="ARBA00004496"/>
    </source>
</evidence>
<evidence type="ECO:0000256" key="8">
    <source>
        <dbReference type="ARBA" id="ARBA00054155"/>
    </source>
</evidence>
<evidence type="ECO:0000256" key="9">
    <source>
        <dbReference type="SAM" id="MobiDB-lite"/>
    </source>
</evidence>
<dbReference type="SMART" id="SM00825">
    <property type="entry name" value="PKS_KS"/>
    <property type="match status" value="1"/>
</dbReference>
<dbReference type="Pfam" id="PF00109">
    <property type="entry name" value="ketoacyl-synt"/>
    <property type="match status" value="1"/>
</dbReference>
<accession>A0A0H4WVZ0</accession>
<dbReference type="GO" id="GO:0006633">
    <property type="term" value="P:fatty acid biosynthetic process"/>
    <property type="evidence" value="ECO:0007669"/>
    <property type="project" value="InterPro"/>
</dbReference>
<dbReference type="InterPro" id="IPR016039">
    <property type="entry name" value="Thiolase-like"/>
</dbReference>
<dbReference type="KEGG" id="mym:A176_002710"/>
<keyword evidence="7" id="KW-0677">Repeat</keyword>
<dbReference type="Pfam" id="PF02801">
    <property type="entry name" value="Ketoacyl-synt_C"/>
    <property type="match status" value="1"/>
</dbReference>
<dbReference type="PANTHER" id="PTHR43775">
    <property type="entry name" value="FATTY ACID SYNTHASE"/>
    <property type="match status" value="1"/>
</dbReference>
<dbReference type="Pfam" id="PF00550">
    <property type="entry name" value="PP-binding"/>
    <property type="match status" value="2"/>
</dbReference>
<dbReference type="SMART" id="SM01294">
    <property type="entry name" value="PKS_PP_betabranch"/>
    <property type="match status" value="1"/>
</dbReference>
<dbReference type="EMBL" id="CP012109">
    <property type="protein sequence ID" value="AKQ65798.1"/>
    <property type="molecule type" value="Genomic_DNA"/>
</dbReference>
<organism evidence="12 13">
    <name type="scientific">Pseudomyxococcus hansupus</name>
    <dbReference type="NCBI Taxonomy" id="1297742"/>
    <lineage>
        <taxon>Bacteria</taxon>
        <taxon>Pseudomonadati</taxon>
        <taxon>Myxococcota</taxon>
        <taxon>Myxococcia</taxon>
        <taxon>Myxococcales</taxon>
        <taxon>Cystobacterineae</taxon>
        <taxon>Myxococcaceae</taxon>
        <taxon>Pseudomyxococcus</taxon>
    </lineage>
</organism>
<dbReference type="STRING" id="1297742.A176_002710"/>
<keyword evidence="3" id="KW-0596">Phosphopantetheine</keyword>
<dbReference type="SMART" id="SM00823">
    <property type="entry name" value="PKS_PP"/>
    <property type="match status" value="2"/>
</dbReference>
<feature type="compositionally biased region" description="Basic and acidic residues" evidence="9">
    <location>
        <begin position="169"/>
        <end position="182"/>
    </location>
</feature>
<dbReference type="PATRIC" id="fig|1297742.4.peg.2736"/>
<dbReference type="InterPro" id="IPR014031">
    <property type="entry name" value="Ketoacyl_synth_C"/>
</dbReference>
<evidence type="ECO:0000313" key="12">
    <source>
        <dbReference type="EMBL" id="AKQ65798.1"/>
    </source>
</evidence>
<dbReference type="Gene3D" id="1.10.1240.100">
    <property type="match status" value="1"/>
</dbReference>
<dbReference type="GO" id="GO:0005737">
    <property type="term" value="C:cytoplasm"/>
    <property type="evidence" value="ECO:0007669"/>
    <property type="project" value="UniProtKB-SubCell"/>
</dbReference>
<dbReference type="PROSITE" id="PS00606">
    <property type="entry name" value="KS3_1"/>
    <property type="match status" value="1"/>
</dbReference>
<keyword evidence="6" id="KW-0808">Transferase</keyword>
<dbReference type="PROSITE" id="PS00012">
    <property type="entry name" value="PHOSPHOPANTETHEINE"/>
    <property type="match status" value="1"/>
</dbReference>
<dbReference type="GO" id="GO:0071770">
    <property type="term" value="P:DIM/DIP cell wall layer assembly"/>
    <property type="evidence" value="ECO:0007669"/>
    <property type="project" value="TreeGrafter"/>
</dbReference>
<dbReference type="InterPro" id="IPR006162">
    <property type="entry name" value="Ppantetheine_attach_site"/>
</dbReference>
<feature type="domain" description="Carrier" evidence="10">
    <location>
        <begin position="826"/>
        <end position="903"/>
    </location>
</feature>
<dbReference type="SUPFAM" id="SSF53901">
    <property type="entry name" value="Thiolase-like"/>
    <property type="match status" value="1"/>
</dbReference>
<keyword evidence="13" id="KW-1185">Reference proteome</keyword>
<dbReference type="GO" id="GO:0004312">
    <property type="term" value="F:fatty acid synthase activity"/>
    <property type="evidence" value="ECO:0007669"/>
    <property type="project" value="TreeGrafter"/>
</dbReference>
<gene>
    <name evidence="12" type="ORF">A176_002710</name>
</gene>
<dbReference type="InterPro" id="IPR013120">
    <property type="entry name" value="FAR_NAD-bd"/>
</dbReference>
<comment type="function">
    <text evidence="8">Involved in production of the polyketide antibiotic thailandamide.</text>
</comment>
<dbReference type="PROSITE" id="PS52004">
    <property type="entry name" value="KS3_2"/>
    <property type="match status" value="1"/>
</dbReference>
<dbReference type="InterPro" id="IPR036291">
    <property type="entry name" value="NAD(P)-bd_dom_sf"/>
</dbReference>
<dbReference type="CDD" id="cd00833">
    <property type="entry name" value="PKS"/>
    <property type="match status" value="1"/>
</dbReference>
<name>A0A0H4WVZ0_9BACT</name>
<feature type="region of interest" description="Disordered" evidence="9">
    <location>
        <begin position="150"/>
        <end position="190"/>
    </location>
</feature>
<evidence type="ECO:0000256" key="5">
    <source>
        <dbReference type="ARBA" id="ARBA00022553"/>
    </source>
</evidence>
<feature type="domain" description="Ketosynthase family 3 (KS3)" evidence="11">
    <location>
        <begin position="193"/>
        <end position="619"/>
    </location>
</feature>
<dbReference type="FunFam" id="3.40.47.10:FF:000019">
    <property type="entry name" value="Polyketide synthase type I"/>
    <property type="match status" value="1"/>
</dbReference>